<evidence type="ECO:0000256" key="5">
    <source>
        <dbReference type="ARBA" id="ARBA00014713"/>
    </source>
</evidence>
<dbReference type="STRING" id="361077.A0A152A6A2"/>
<evidence type="ECO:0000256" key="14">
    <source>
        <dbReference type="PIRNR" id="PIRNR007828"/>
    </source>
</evidence>
<evidence type="ECO:0000313" key="18">
    <source>
        <dbReference type="Proteomes" id="UP000076078"/>
    </source>
</evidence>
<proteinExistence type="inferred from homology"/>
<dbReference type="EMBL" id="LODT01000006">
    <property type="protein sequence ID" value="KYR01753.1"/>
    <property type="molecule type" value="Genomic_DNA"/>
</dbReference>
<comment type="cofactor">
    <cofactor evidence="14 16">
        <name>Zn(2+)</name>
        <dbReference type="ChEBI" id="CHEBI:29105"/>
    </cofactor>
    <text evidence="14 16">Binds 1 zinc ion per subunit.</text>
</comment>
<dbReference type="GO" id="GO:0008239">
    <property type="term" value="F:dipeptidyl-peptidase activity"/>
    <property type="evidence" value="ECO:0007669"/>
    <property type="project" value="UniProtKB-UniRule"/>
</dbReference>
<keyword evidence="18" id="KW-1185">Reference proteome</keyword>
<dbReference type="GO" id="GO:0008235">
    <property type="term" value="F:metalloexopeptidase activity"/>
    <property type="evidence" value="ECO:0007669"/>
    <property type="project" value="InterPro"/>
</dbReference>
<feature type="active site" evidence="15">
    <location>
        <position position="437"/>
    </location>
</feature>
<comment type="subcellular location">
    <subcellularLocation>
        <location evidence="2">Cytoplasm</location>
    </subcellularLocation>
</comment>
<evidence type="ECO:0000256" key="4">
    <source>
        <dbReference type="ARBA" id="ARBA00012063"/>
    </source>
</evidence>
<evidence type="ECO:0000256" key="2">
    <source>
        <dbReference type="ARBA" id="ARBA00004496"/>
    </source>
</evidence>
<gene>
    <name evidence="17" type="ORF">DLAC_01763</name>
</gene>
<keyword evidence="12" id="KW-0007">Acetylation</keyword>
<evidence type="ECO:0000256" key="9">
    <source>
        <dbReference type="ARBA" id="ARBA00022723"/>
    </source>
</evidence>
<dbReference type="Gene3D" id="3.30.540.30">
    <property type="match status" value="3"/>
</dbReference>
<feature type="binding site" evidence="16">
    <location>
        <position position="441"/>
    </location>
    <ligand>
        <name>Zn(2+)</name>
        <dbReference type="ChEBI" id="CHEBI:29105"/>
        <note>catalytic</note>
    </ligand>
</feature>
<comment type="catalytic activity">
    <reaction evidence="1 14">
        <text>Release of an N-terminal dipeptide from a peptide comprising four or more residues, with broad specificity. Also acts on dipeptidyl 2-naphthylamides.</text>
        <dbReference type="EC" id="3.4.14.4"/>
    </reaction>
</comment>
<dbReference type="InterPro" id="IPR005317">
    <property type="entry name" value="Dipeptidyl-peptase3"/>
</dbReference>
<comment type="caution">
    <text evidence="17">The sequence shown here is derived from an EMBL/GenBank/DDBJ whole genome shotgun (WGS) entry which is preliminary data.</text>
</comment>
<dbReference type="PANTHER" id="PTHR23422:SF11">
    <property type="entry name" value="DIPEPTIDYL PEPTIDASE 3"/>
    <property type="match status" value="1"/>
</dbReference>
<evidence type="ECO:0000256" key="6">
    <source>
        <dbReference type="ARBA" id="ARBA00022438"/>
    </source>
</evidence>
<dbReference type="GO" id="GO:0006508">
    <property type="term" value="P:proteolysis"/>
    <property type="evidence" value="ECO:0007669"/>
    <property type="project" value="UniProtKB-KW"/>
</dbReference>
<evidence type="ECO:0000256" key="8">
    <source>
        <dbReference type="ARBA" id="ARBA00022670"/>
    </source>
</evidence>
<dbReference type="FunFam" id="3.30.540.30:FF:000003">
    <property type="entry name" value="Dipeptidyl peptidase 3"/>
    <property type="match status" value="1"/>
</dbReference>
<evidence type="ECO:0000256" key="11">
    <source>
        <dbReference type="ARBA" id="ARBA00022833"/>
    </source>
</evidence>
<dbReference type="OMA" id="QRYWIRD"/>
<dbReference type="InParanoid" id="A0A152A6A2"/>
<keyword evidence="10 14" id="KW-0378">Hydrolase</keyword>
<keyword evidence="9 14" id="KW-0479">Metal-binding</keyword>
<keyword evidence="6 14" id="KW-0031">Aminopeptidase</keyword>
<dbReference type="InterPro" id="IPR039461">
    <property type="entry name" value="Peptidase_M49"/>
</dbReference>
<keyword evidence="7 14" id="KW-0963">Cytoplasm</keyword>
<dbReference type="OrthoDB" id="4694525at2759"/>
<keyword evidence="8 14" id="KW-0645">Protease</keyword>
<dbReference type="Proteomes" id="UP000076078">
    <property type="component" value="Unassembled WGS sequence"/>
</dbReference>
<evidence type="ECO:0000256" key="3">
    <source>
        <dbReference type="ARBA" id="ARBA00010200"/>
    </source>
</evidence>
<dbReference type="PANTHER" id="PTHR23422">
    <property type="entry name" value="DIPEPTIDYL PEPTIDASE III-RELATED"/>
    <property type="match status" value="1"/>
</dbReference>
<dbReference type="GO" id="GO:0005737">
    <property type="term" value="C:cytoplasm"/>
    <property type="evidence" value="ECO:0007669"/>
    <property type="project" value="UniProtKB-SubCell"/>
</dbReference>
<dbReference type="FunCoup" id="A0A152A6A2">
    <property type="interactions" value="470"/>
</dbReference>
<keyword evidence="13 14" id="KW-0482">Metalloprotease</keyword>
<evidence type="ECO:0000256" key="16">
    <source>
        <dbReference type="PIRSR" id="PIRSR007828-2"/>
    </source>
</evidence>
<dbReference type="PIRSF" id="PIRSF007828">
    <property type="entry name" value="Dipeptidyl-peptidase_III"/>
    <property type="match status" value="1"/>
</dbReference>
<dbReference type="Pfam" id="PF03571">
    <property type="entry name" value="Peptidase_M49"/>
    <property type="match status" value="1"/>
</dbReference>
<evidence type="ECO:0000256" key="7">
    <source>
        <dbReference type="ARBA" id="ARBA00022490"/>
    </source>
</evidence>
<dbReference type="FunFam" id="3.30.540.30:FF:000001">
    <property type="entry name" value="Dipeptidyl peptidase 3"/>
    <property type="match status" value="1"/>
</dbReference>
<feature type="binding site" evidence="16">
    <location>
        <position position="436"/>
    </location>
    <ligand>
        <name>Zn(2+)</name>
        <dbReference type="ChEBI" id="CHEBI:29105"/>
        <note>catalytic</note>
    </ligand>
</feature>
<dbReference type="GO" id="GO:0008270">
    <property type="term" value="F:zinc ion binding"/>
    <property type="evidence" value="ECO:0007669"/>
    <property type="project" value="UniProtKB-ARBA"/>
</dbReference>
<reference evidence="17 18" key="1">
    <citation type="submission" date="2015-12" db="EMBL/GenBank/DDBJ databases">
        <title>Dictyostelia acquired genes for synthesis and detection of signals that induce cell-type specialization by lateral gene transfer from prokaryotes.</title>
        <authorList>
            <person name="Gloeckner G."/>
            <person name="Schaap P."/>
        </authorList>
    </citation>
    <scope>NUCLEOTIDE SEQUENCE [LARGE SCALE GENOMIC DNA]</scope>
    <source>
        <strain evidence="17 18">TK</strain>
    </source>
</reference>
<sequence>MVDSKVIESHTVPKEVPIYRLVIKDAFEKLTEKEKLYSHYFSLASWWGSQVCLGQTSVESPVIFKLLQSLFSLEGGDVDKVEKRVVPSQVTKEEFTSLLMYASSFYGNMGNYLSFGDSKFIPRISKESLNKLIESLQCQEVSGYWNQCKDLMYSLDENQRELGIDGTGVSTYYSPNITKVEIEKVQKFMDKNGISGYNTRLFRAGLESNKYRLLIASAKERPVKSHTWEDIQIDIIYGDWSVLMGRVANYLQQAIPFAANENQTNMLKKYVDHFTGGNIDDHKDSQRFWIKDQQPVVETNIGFIESYRDPFGVRGEFEGFVSVVNKIMTERLGVLLKNAEVCLSKLPWTKDYEKDKFLKPDFTSLEVLTYASTGLPTGINLSNYDDIRQNEGFKNVSLGNVLTARKDEYITFIHDKDQKIFNQLFIDAMEVQVGLHELIGHGSGKTFVVDKDGKYNFNTETTVNSLTGKPLNLKEEVYQPGESYDSRFKSLGSAMEECRAECVGVYLSPDEKVLEFFHFQGEKANDVYYANWLIMCKAGLTALEFYTPENKKWRQAHMQGRFAILQIFLKCGVLTLDRSKADDITILLNRELIKTVGVKAIGDFLNEIQVLKATGNATAANELFDRLTIQPITGDWLAMRDIVIQKKKPRRVFCQANTVVNNNKVELVEYDDSPQGLIKSMISRFGKDFSGL</sequence>
<organism evidence="17 18">
    <name type="scientific">Tieghemostelium lacteum</name>
    <name type="common">Slime mold</name>
    <name type="synonym">Dictyostelium lacteum</name>
    <dbReference type="NCBI Taxonomy" id="361077"/>
    <lineage>
        <taxon>Eukaryota</taxon>
        <taxon>Amoebozoa</taxon>
        <taxon>Evosea</taxon>
        <taxon>Eumycetozoa</taxon>
        <taxon>Dictyostelia</taxon>
        <taxon>Dictyosteliales</taxon>
        <taxon>Raperosteliaceae</taxon>
        <taxon>Tieghemostelium</taxon>
    </lineage>
</organism>
<keyword evidence="11 14" id="KW-0862">Zinc</keyword>
<evidence type="ECO:0000313" key="17">
    <source>
        <dbReference type="EMBL" id="KYR01753.1"/>
    </source>
</evidence>
<evidence type="ECO:0000256" key="12">
    <source>
        <dbReference type="ARBA" id="ARBA00022990"/>
    </source>
</evidence>
<dbReference type="EC" id="3.4.14.4" evidence="4 14"/>
<feature type="binding site" evidence="16">
    <location>
        <position position="497"/>
    </location>
    <ligand>
        <name>Zn(2+)</name>
        <dbReference type="ChEBI" id="CHEBI:29105"/>
        <note>catalytic</note>
    </ligand>
</feature>
<evidence type="ECO:0000256" key="13">
    <source>
        <dbReference type="ARBA" id="ARBA00023049"/>
    </source>
</evidence>
<dbReference type="FunFam" id="3.30.540.30:FF:000002">
    <property type="entry name" value="Dipeptidyl peptidase 3"/>
    <property type="match status" value="1"/>
</dbReference>
<evidence type="ECO:0000256" key="10">
    <source>
        <dbReference type="ARBA" id="ARBA00022801"/>
    </source>
</evidence>
<evidence type="ECO:0000256" key="1">
    <source>
        <dbReference type="ARBA" id="ARBA00001336"/>
    </source>
</evidence>
<evidence type="ECO:0000256" key="15">
    <source>
        <dbReference type="PIRSR" id="PIRSR007828-1"/>
    </source>
</evidence>
<protein>
    <recommendedName>
        <fullName evidence="5 14">Dipeptidyl peptidase 3</fullName>
        <ecNumber evidence="4 14">3.4.14.4</ecNumber>
    </recommendedName>
    <alternativeName>
        <fullName evidence="14">Dipeptidyl aminopeptidase III</fullName>
    </alternativeName>
    <alternativeName>
        <fullName evidence="14">Dipeptidyl peptidase III</fullName>
    </alternativeName>
</protein>
<name>A0A152A6A2_TIELA</name>
<accession>A0A152A6A2</accession>
<comment type="similarity">
    <text evidence="3 14">Belongs to the peptidase M49 family.</text>
</comment>
<dbReference type="GO" id="GO:0004177">
    <property type="term" value="F:aminopeptidase activity"/>
    <property type="evidence" value="ECO:0007669"/>
    <property type="project" value="UniProtKB-KW"/>
</dbReference>
<dbReference type="AlphaFoldDB" id="A0A152A6A2"/>